<gene>
    <name evidence="3" type="ORF">GCM10011333_02650</name>
</gene>
<reference evidence="3" key="1">
    <citation type="journal article" date="2014" name="Int. J. Syst. Evol. Microbiol.">
        <title>Complete genome sequence of Corynebacterium casei LMG S-19264T (=DSM 44701T), isolated from a smear-ripened cheese.</title>
        <authorList>
            <consortium name="US DOE Joint Genome Institute (JGI-PGF)"/>
            <person name="Walter F."/>
            <person name="Albersmeier A."/>
            <person name="Kalinowski J."/>
            <person name="Ruckert C."/>
        </authorList>
    </citation>
    <scope>NUCLEOTIDE SEQUENCE</scope>
    <source>
        <strain evidence="3">CGMCC 1.12785</strain>
    </source>
</reference>
<dbReference type="PANTHER" id="PTHR43784">
    <property type="entry name" value="GDSL-LIKE LIPASE/ACYLHYDROLASE, PUTATIVE (AFU_ORTHOLOGUE AFUA_2G00820)-RELATED"/>
    <property type="match status" value="1"/>
</dbReference>
<keyword evidence="4" id="KW-1185">Reference proteome</keyword>
<evidence type="ECO:0000313" key="4">
    <source>
        <dbReference type="Proteomes" id="UP000616114"/>
    </source>
</evidence>
<proteinExistence type="predicted"/>
<dbReference type="InterPro" id="IPR036514">
    <property type="entry name" value="SGNH_hydro_sf"/>
</dbReference>
<comment type="caution">
    <text evidence="3">The sequence shown here is derived from an EMBL/GenBank/DDBJ whole genome shotgun (WGS) entry which is preliminary data.</text>
</comment>
<dbReference type="Pfam" id="PF13472">
    <property type="entry name" value="Lipase_GDSL_2"/>
    <property type="match status" value="1"/>
</dbReference>
<keyword evidence="3" id="KW-0378">Hydrolase</keyword>
<feature type="compositionally biased region" description="Low complexity" evidence="1">
    <location>
        <begin position="270"/>
        <end position="295"/>
    </location>
</feature>
<feature type="domain" description="SGNH hydrolase-type esterase" evidence="2">
    <location>
        <begin position="17"/>
        <end position="198"/>
    </location>
</feature>
<sequence length="295" mass="31992">MLDDYPPLPERITSYCALGDSFSEGLNDPAPGDDPEQLDRFRGWADRLAEHLTQSPIGSPRLRYANLAIRGRLLAAIVDEQLPRALELKPDLVSLIGGGNDCIRPKADVDALSSLLEEAVATLRKAGIRVLLGTGFDTKHMPVFKAVRGRIGIYNANIWSIAQQHGADVLNLWAIRELQGATHWSQDRLHLTSSGHALVADEALAVLEGRPLPSHGHPIPPRPPRPVRQAVAEESRWVREHLAPWVGRRIRGVSSGDFRQPKLPQLSFVDPAGAGSPAGDGDQDAAGSTGQTQTD</sequence>
<dbReference type="PANTHER" id="PTHR43784:SF2">
    <property type="entry name" value="GDSL-LIKE LIPASE_ACYLHYDROLASE, PUTATIVE (AFU_ORTHOLOGUE AFUA_2G00820)-RELATED"/>
    <property type="match status" value="1"/>
</dbReference>
<protein>
    <submittedName>
        <fullName evidence="3">SGNH hydrolase</fullName>
    </submittedName>
</protein>
<name>A0A8J2TVE9_9MICO</name>
<dbReference type="CDD" id="cd01832">
    <property type="entry name" value="SGNH_hydrolase_like_1"/>
    <property type="match status" value="1"/>
</dbReference>
<dbReference type="EMBL" id="BMFY01000001">
    <property type="protein sequence ID" value="GGA03404.1"/>
    <property type="molecule type" value="Genomic_DNA"/>
</dbReference>
<dbReference type="InterPro" id="IPR053140">
    <property type="entry name" value="GDSL_Rv0518-like"/>
</dbReference>
<dbReference type="AlphaFoldDB" id="A0A8J2TVE9"/>
<evidence type="ECO:0000259" key="2">
    <source>
        <dbReference type="Pfam" id="PF13472"/>
    </source>
</evidence>
<evidence type="ECO:0000313" key="3">
    <source>
        <dbReference type="EMBL" id="GGA03404.1"/>
    </source>
</evidence>
<dbReference type="InterPro" id="IPR013830">
    <property type="entry name" value="SGNH_hydro"/>
</dbReference>
<dbReference type="Gene3D" id="3.40.50.1110">
    <property type="entry name" value="SGNH hydrolase"/>
    <property type="match status" value="1"/>
</dbReference>
<dbReference type="RefSeq" id="WP_188549106.1">
    <property type="nucleotide sequence ID" value="NZ_BMFY01000001.1"/>
</dbReference>
<evidence type="ECO:0000256" key="1">
    <source>
        <dbReference type="SAM" id="MobiDB-lite"/>
    </source>
</evidence>
<organism evidence="3 4">
    <name type="scientific">Sediminivirga luteola</name>
    <dbReference type="NCBI Taxonomy" id="1774748"/>
    <lineage>
        <taxon>Bacteria</taxon>
        <taxon>Bacillati</taxon>
        <taxon>Actinomycetota</taxon>
        <taxon>Actinomycetes</taxon>
        <taxon>Micrococcales</taxon>
        <taxon>Brevibacteriaceae</taxon>
        <taxon>Sediminivirga</taxon>
    </lineage>
</organism>
<accession>A0A8J2TVE9</accession>
<dbReference type="Proteomes" id="UP000616114">
    <property type="component" value="Unassembled WGS sequence"/>
</dbReference>
<dbReference type="SUPFAM" id="SSF52266">
    <property type="entry name" value="SGNH hydrolase"/>
    <property type="match status" value="1"/>
</dbReference>
<reference evidence="3" key="2">
    <citation type="submission" date="2020-09" db="EMBL/GenBank/DDBJ databases">
        <authorList>
            <person name="Sun Q."/>
            <person name="Zhou Y."/>
        </authorList>
    </citation>
    <scope>NUCLEOTIDE SEQUENCE</scope>
    <source>
        <strain evidence="3">CGMCC 1.12785</strain>
    </source>
</reference>
<feature type="region of interest" description="Disordered" evidence="1">
    <location>
        <begin position="253"/>
        <end position="295"/>
    </location>
</feature>
<dbReference type="GO" id="GO:0016787">
    <property type="term" value="F:hydrolase activity"/>
    <property type="evidence" value="ECO:0007669"/>
    <property type="project" value="UniProtKB-KW"/>
</dbReference>